<reference evidence="4" key="1">
    <citation type="journal article" date="2014" name="Int. J. Syst. Evol. Microbiol.">
        <title>Complete genome sequence of Corynebacterium casei LMG S-19264T (=DSM 44701T), isolated from a smear-ripened cheese.</title>
        <authorList>
            <consortium name="US DOE Joint Genome Institute (JGI-PGF)"/>
            <person name="Walter F."/>
            <person name="Albersmeier A."/>
            <person name="Kalinowski J."/>
            <person name="Ruckert C."/>
        </authorList>
    </citation>
    <scope>NUCLEOTIDE SEQUENCE</scope>
    <source>
        <strain evidence="4">NBRC 110071</strain>
    </source>
</reference>
<evidence type="ECO:0000256" key="1">
    <source>
        <dbReference type="ARBA" id="ARBA00023125"/>
    </source>
</evidence>
<feature type="DNA-binding region" description="H-T-H motif" evidence="2">
    <location>
        <begin position="29"/>
        <end position="48"/>
    </location>
</feature>
<dbReference type="Proteomes" id="UP001161389">
    <property type="component" value="Unassembled WGS sequence"/>
</dbReference>
<evidence type="ECO:0000313" key="5">
    <source>
        <dbReference type="Proteomes" id="UP001161389"/>
    </source>
</evidence>
<dbReference type="Gene3D" id="1.10.357.10">
    <property type="entry name" value="Tetracycline Repressor, domain 2"/>
    <property type="match status" value="1"/>
</dbReference>
<dbReference type="InterPro" id="IPR039536">
    <property type="entry name" value="TetR_C_Proteobacteria"/>
</dbReference>
<dbReference type="Pfam" id="PF00440">
    <property type="entry name" value="TetR_N"/>
    <property type="match status" value="1"/>
</dbReference>
<sequence>MRPSSLKKRQRYLETATELFLEQGYENTGLDQLIELCGGSKLTLYSYFGDKMGLLKAVVTEMTEQFQEIIKFEAVADVSIQEQLVQFAHKYLRFIYSPPLLKLCRLVITQTQNAPELVKYFLERGPYHSQSTLQSFLDEQSQLGHLQIENTRLACEQLLGALRGNCYFDALIANRLPSESERDEYAVHTVEAFLRSYQDGHTER</sequence>
<keyword evidence="5" id="KW-1185">Reference proteome</keyword>
<dbReference type="PANTHER" id="PTHR30055">
    <property type="entry name" value="HTH-TYPE TRANSCRIPTIONAL REGULATOR RUTR"/>
    <property type="match status" value="1"/>
</dbReference>
<dbReference type="Gene3D" id="1.10.10.60">
    <property type="entry name" value="Homeodomain-like"/>
    <property type="match status" value="1"/>
</dbReference>
<dbReference type="Pfam" id="PF14246">
    <property type="entry name" value="TetR_C_7"/>
    <property type="match status" value="1"/>
</dbReference>
<dbReference type="RefSeq" id="WP_284383736.1">
    <property type="nucleotide sequence ID" value="NZ_BSNM01000026.1"/>
</dbReference>
<reference evidence="4" key="2">
    <citation type="submission" date="2023-01" db="EMBL/GenBank/DDBJ databases">
        <title>Draft genome sequence of Litoribrevibacter albus strain NBRC 110071.</title>
        <authorList>
            <person name="Sun Q."/>
            <person name="Mori K."/>
        </authorList>
    </citation>
    <scope>NUCLEOTIDE SEQUENCE</scope>
    <source>
        <strain evidence="4">NBRC 110071</strain>
    </source>
</reference>
<evidence type="ECO:0000259" key="3">
    <source>
        <dbReference type="PROSITE" id="PS50977"/>
    </source>
</evidence>
<dbReference type="PROSITE" id="PS50977">
    <property type="entry name" value="HTH_TETR_2"/>
    <property type="match status" value="1"/>
</dbReference>
<dbReference type="PRINTS" id="PR00455">
    <property type="entry name" value="HTHTETR"/>
</dbReference>
<evidence type="ECO:0000313" key="4">
    <source>
        <dbReference type="EMBL" id="GLQ33347.1"/>
    </source>
</evidence>
<dbReference type="GO" id="GO:0003700">
    <property type="term" value="F:DNA-binding transcription factor activity"/>
    <property type="evidence" value="ECO:0007669"/>
    <property type="project" value="TreeGrafter"/>
</dbReference>
<dbReference type="GO" id="GO:0000976">
    <property type="term" value="F:transcription cis-regulatory region binding"/>
    <property type="evidence" value="ECO:0007669"/>
    <property type="project" value="TreeGrafter"/>
</dbReference>
<dbReference type="AlphaFoldDB" id="A0AA37SF20"/>
<protein>
    <submittedName>
        <fullName evidence="4">TetR family transcriptional regulator</fullName>
    </submittedName>
</protein>
<dbReference type="EMBL" id="BSNM01000026">
    <property type="protein sequence ID" value="GLQ33347.1"/>
    <property type="molecule type" value="Genomic_DNA"/>
</dbReference>
<accession>A0AA37SF20</accession>
<organism evidence="4 5">
    <name type="scientific">Litoribrevibacter albus</name>
    <dbReference type="NCBI Taxonomy" id="1473156"/>
    <lineage>
        <taxon>Bacteria</taxon>
        <taxon>Pseudomonadati</taxon>
        <taxon>Pseudomonadota</taxon>
        <taxon>Gammaproteobacteria</taxon>
        <taxon>Oceanospirillales</taxon>
        <taxon>Oceanospirillaceae</taxon>
        <taxon>Litoribrevibacter</taxon>
    </lineage>
</organism>
<comment type="caution">
    <text evidence="4">The sequence shown here is derived from an EMBL/GenBank/DDBJ whole genome shotgun (WGS) entry which is preliminary data.</text>
</comment>
<evidence type="ECO:0000256" key="2">
    <source>
        <dbReference type="PROSITE-ProRule" id="PRU00335"/>
    </source>
</evidence>
<dbReference type="SUPFAM" id="SSF46689">
    <property type="entry name" value="Homeodomain-like"/>
    <property type="match status" value="1"/>
</dbReference>
<keyword evidence="1 2" id="KW-0238">DNA-binding</keyword>
<dbReference type="InterPro" id="IPR036271">
    <property type="entry name" value="Tet_transcr_reg_TetR-rel_C_sf"/>
</dbReference>
<feature type="domain" description="HTH tetR-type" evidence="3">
    <location>
        <begin position="6"/>
        <end position="66"/>
    </location>
</feature>
<proteinExistence type="predicted"/>
<dbReference type="InterPro" id="IPR050109">
    <property type="entry name" value="HTH-type_TetR-like_transc_reg"/>
</dbReference>
<name>A0AA37SF20_9GAMM</name>
<gene>
    <name evidence="4" type="ORF">GCM10007876_38270</name>
</gene>
<dbReference type="PANTHER" id="PTHR30055:SF146">
    <property type="entry name" value="HTH-TYPE TRANSCRIPTIONAL DUAL REGULATOR CECR"/>
    <property type="match status" value="1"/>
</dbReference>
<dbReference type="InterPro" id="IPR009057">
    <property type="entry name" value="Homeodomain-like_sf"/>
</dbReference>
<dbReference type="SUPFAM" id="SSF48498">
    <property type="entry name" value="Tetracyclin repressor-like, C-terminal domain"/>
    <property type="match status" value="1"/>
</dbReference>
<dbReference type="InterPro" id="IPR001647">
    <property type="entry name" value="HTH_TetR"/>
</dbReference>